<reference evidence="1 2" key="1">
    <citation type="submission" date="2020-08" db="EMBL/GenBank/DDBJ databases">
        <title>Sequencing the genomes of 1000 actinobacteria strains.</title>
        <authorList>
            <person name="Klenk H.-P."/>
        </authorList>
    </citation>
    <scope>NUCLEOTIDE SEQUENCE [LARGE SCALE GENOMIC DNA]</scope>
    <source>
        <strain evidence="1 2">DSM 45084</strain>
    </source>
</reference>
<dbReference type="Proteomes" id="UP000542674">
    <property type="component" value="Unassembled WGS sequence"/>
</dbReference>
<dbReference type="RefSeq" id="WP_184670915.1">
    <property type="nucleotide sequence ID" value="NZ_BAABAI010000022.1"/>
</dbReference>
<evidence type="ECO:0000313" key="1">
    <source>
        <dbReference type="EMBL" id="MBB4966715.1"/>
    </source>
</evidence>
<proteinExistence type="predicted"/>
<name>A0A7W7T535_9PSEU</name>
<comment type="caution">
    <text evidence="1">The sequence shown here is derived from an EMBL/GenBank/DDBJ whole genome shotgun (WGS) entry which is preliminary data.</text>
</comment>
<protein>
    <submittedName>
        <fullName evidence="1">Uncharacterized protein</fullName>
    </submittedName>
</protein>
<accession>A0A7W7T535</accession>
<gene>
    <name evidence="1" type="ORF">F4559_004074</name>
</gene>
<keyword evidence="2" id="KW-1185">Reference proteome</keyword>
<organism evidence="1 2">
    <name type="scientific">Saccharothrix violaceirubra</name>
    <dbReference type="NCBI Taxonomy" id="413306"/>
    <lineage>
        <taxon>Bacteria</taxon>
        <taxon>Bacillati</taxon>
        <taxon>Actinomycetota</taxon>
        <taxon>Actinomycetes</taxon>
        <taxon>Pseudonocardiales</taxon>
        <taxon>Pseudonocardiaceae</taxon>
        <taxon>Saccharothrix</taxon>
    </lineage>
</organism>
<evidence type="ECO:0000313" key="2">
    <source>
        <dbReference type="Proteomes" id="UP000542674"/>
    </source>
</evidence>
<dbReference type="EMBL" id="JACHJS010000001">
    <property type="protein sequence ID" value="MBB4966715.1"/>
    <property type="molecule type" value="Genomic_DNA"/>
</dbReference>
<dbReference type="AlphaFoldDB" id="A0A7W7T535"/>
<sequence length="258" mass="27625">MISTAPLSDDWRRQLVEAFELLLDGPLSRHPVDAVYATFLDGNLIHELEFHRDPAWVRPAALRGAEPVVWDLPLFDEDATAPTLDAAHSIFEVDGRDPAPHPAFHADLAAVAFAPGLVRGADLAVVAERHGVDLADGTWAGRWCVAYARLVSDGTLFDAMRVALALGDGPDGVLPLEAEAGEEWAEALEAVENPALRAHLAYFCTDGEEGLIYAGTDRTGGDILAGAGCEVVAHWEEGQSQVEFTVVRLSDLVAGTVK</sequence>